<dbReference type="SUPFAM" id="SSF53850">
    <property type="entry name" value="Periplasmic binding protein-like II"/>
    <property type="match status" value="1"/>
</dbReference>
<name>F9UHJ8_9GAMM</name>
<dbReference type="AlphaFoldDB" id="F9UHJ8"/>
<evidence type="ECO:0000256" key="3">
    <source>
        <dbReference type="ARBA" id="ARBA00022448"/>
    </source>
</evidence>
<dbReference type="PANTHER" id="PTHR43649">
    <property type="entry name" value="ARABINOSE-BINDING PROTEIN-RELATED"/>
    <property type="match status" value="1"/>
</dbReference>
<evidence type="ECO:0000313" key="6">
    <source>
        <dbReference type="Proteomes" id="UP000005459"/>
    </source>
</evidence>
<dbReference type="InterPro" id="IPR006059">
    <property type="entry name" value="SBP"/>
</dbReference>
<proteinExistence type="inferred from homology"/>
<keyword evidence="6" id="KW-1185">Reference proteome</keyword>
<dbReference type="Pfam" id="PF01547">
    <property type="entry name" value="SBP_bac_1"/>
    <property type="match status" value="1"/>
</dbReference>
<sequence>MTRLHGLFVIFVIFAVPSFALRATGADGDQRAGQTGGRPSLHILTRDTTAIGGPAERHGRDFEAATGTVVEVTRVPFADLYERIMLGFVTGHLPFDALLIPSAWLPDFAPYLSPVPERIIAGPIVGDILPLYRDALMRWNNRWMALTIDGDLHMGAYRRDLFDDPSAGAAFVEEHGRPLQPPQTWTEYRDIAAFFSGRQGADGSVLAGTLEAYARDGQRIWTLFSHAAAYTNHPDHPGAMFFDPDTMVPAIDNPGWVHALNEMLELRRFGPADADSLDSEAVRTRFAAGRAAMNIDWADTGVLAGALDGGQGGTARPSAIAGDVGFFVLPGSREIWNPASGAWETLPAVRSVSFLAFGGWIALVPAASAEHERVWAYLAWYASPEHSARDMLDGSSGINPYRLSHLDDPAPWRRLLGDRQANDYLGVLRASLSAPQIARDLRLPGYRAYIAALEDQLDRVMTGSATPEEGLRAAAADWEALTDRLGRNSQRRHYREAMGLSEKHD</sequence>
<dbReference type="Gene3D" id="3.40.190.10">
    <property type="entry name" value="Periplasmic binding protein-like II"/>
    <property type="match status" value="1"/>
</dbReference>
<gene>
    <name evidence="5" type="ORF">ThimaDRAFT_4401</name>
</gene>
<protein>
    <submittedName>
        <fullName evidence="5">Extracellular solute-binding protein family 1</fullName>
    </submittedName>
</protein>
<dbReference type="Proteomes" id="UP000005459">
    <property type="component" value="Unassembled WGS sequence"/>
</dbReference>
<evidence type="ECO:0000313" key="5">
    <source>
        <dbReference type="EMBL" id="EGV16307.1"/>
    </source>
</evidence>
<evidence type="ECO:0000256" key="4">
    <source>
        <dbReference type="ARBA" id="ARBA00022729"/>
    </source>
</evidence>
<accession>F9UHJ8</accession>
<dbReference type="GO" id="GO:0042597">
    <property type="term" value="C:periplasmic space"/>
    <property type="evidence" value="ECO:0007669"/>
    <property type="project" value="UniProtKB-SubCell"/>
</dbReference>
<keyword evidence="3" id="KW-0813">Transport</keyword>
<keyword evidence="4" id="KW-0732">Signal</keyword>
<evidence type="ECO:0000256" key="1">
    <source>
        <dbReference type="ARBA" id="ARBA00004418"/>
    </source>
</evidence>
<dbReference type="InterPro" id="IPR050490">
    <property type="entry name" value="Bact_solute-bd_prot1"/>
</dbReference>
<dbReference type="STRING" id="768671.ThimaDRAFT_4401"/>
<dbReference type="PANTHER" id="PTHR43649:SF34">
    <property type="entry name" value="ABC TRANSPORTER PERIPLASMIC-BINDING PROTEIN YCJN-RELATED"/>
    <property type="match status" value="1"/>
</dbReference>
<dbReference type="OrthoDB" id="9812682at2"/>
<dbReference type="EMBL" id="AFWV01000019">
    <property type="protein sequence ID" value="EGV16307.1"/>
    <property type="molecule type" value="Genomic_DNA"/>
</dbReference>
<reference evidence="5 6" key="1">
    <citation type="submission" date="2011-06" db="EMBL/GenBank/DDBJ databases">
        <title>The draft genome of Thiocapsa marina 5811.</title>
        <authorList>
            <consortium name="US DOE Joint Genome Institute (JGI-PGF)"/>
            <person name="Lucas S."/>
            <person name="Han J."/>
            <person name="Cheng J.-F."/>
            <person name="Goodwin L."/>
            <person name="Pitluck S."/>
            <person name="Peters L."/>
            <person name="Land M.L."/>
            <person name="Hauser L."/>
            <person name="Vogl K."/>
            <person name="Liu Z."/>
            <person name="Imhoff J."/>
            <person name="Thiel V."/>
            <person name="Frigaard N.-U."/>
            <person name="Bryant D."/>
            <person name="Woyke T.J."/>
        </authorList>
    </citation>
    <scope>NUCLEOTIDE SEQUENCE [LARGE SCALE GENOMIC DNA]</scope>
    <source>
        <strain evidence="5 6">5811</strain>
    </source>
</reference>
<dbReference type="RefSeq" id="WP_007195273.1">
    <property type="nucleotide sequence ID" value="NZ_AFWV01000019.1"/>
</dbReference>
<organism evidence="5 6">
    <name type="scientific">Thiocapsa marina 5811</name>
    <dbReference type="NCBI Taxonomy" id="768671"/>
    <lineage>
        <taxon>Bacteria</taxon>
        <taxon>Pseudomonadati</taxon>
        <taxon>Pseudomonadota</taxon>
        <taxon>Gammaproteobacteria</taxon>
        <taxon>Chromatiales</taxon>
        <taxon>Chromatiaceae</taxon>
        <taxon>Thiocapsa</taxon>
    </lineage>
</organism>
<comment type="similarity">
    <text evidence="2">Belongs to the bacterial solute-binding protein 1 family.</text>
</comment>
<comment type="subcellular location">
    <subcellularLocation>
        <location evidence="1">Periplasm</location>
    </subcellularLocation>
</comment>
<dbReference type="PATRIC" id="fig|768671.3.peg.4643"/>
<evidence type="ECO:0000256" key="2">
    <source>
        <dbReference type="ARBA" id="ARBA00008520"/>
    </source>
</evidence>
<dbReference type="eggNOG" id="COG1653">
    <property type="taxonomic scope" value="Bacteria"/>
</dbReference>